<evidence type="ECO:0000313" key="2">
    <source>
        <dbReference type="EMBL" id="CAG9130825.1"/>
    </source>
</evidence>
<evidence type="ECO:0000313" key="4">
    <source>
        <dbReference type="Proteomes" id="UP000659654"/>
    </source>
</evidence>
<evidence type="ECO:0000313" key="1">
    <source>
        <dbReference type="EMBL" id="CAD5234804.1"/>
    </source>
</evidence>
<protein>
    <submittedName>
        <fullName evidence="1">(pine wood nematode) hypothetical protein</fullName>
    </submittedName>
</protein>
<dbReference type="Proteomes" id="UP000582659">
    <property type="component" value="Unassembled WGS sequence"/>
</dbReference>
<dbReference type="Proteomes" id="UP000095284">
    <property type="component" value="Unplaced"/>
</dbReference>
<keyword evidence="4" id="KW-1185">Reference proteome</keyword>
<dbReference type="Proteomes" id="UP000659654">
    <property type="component" value="Unassembled WGS sequence"/>
</dbReference>
<evidence type="ECO:0000313" key="5">
    <source>
        <dbReference type="WBParaSite" id="BXY_0318100.1"/>
    </source>
</evidence>
<dbReference type="EMBL" id="CAJFDI010000006">
    <property type="protein sequence ID" value="CAD5234804.1"/>
    <property type="molecule type" value="Genomic_DNA"/>
</dbReference>
<dbReference type="EMBL" id="CAJFCV020000006">
    <property type="protein sequence ID" value="CAG9130825.1"/>
    <property type="molecule type" value="Genomic_DNA"/>
</dbReference>
<dbReference type="AlphaFoldDB" id="A0A1I7RR34"/>
<dbReference type="OrthoDB" id="10508984at2759"/>
<gene>
    <name evidence="1" type="ORF">BXYJ_LOCUS14895</name>
</gene>
<reference evidence="5" key="1">
    <citation type="submission" date="2016-11" db="UniProtKB">
        <authorList>
            <consortium name="WormBaseParasite"/>
        </authorList>
    </citation>
    <scope>IDENTIFICATION</scope>
</reference>
<proteinExistence type="predicted"/>
<sequence length="154" mass="17413">MRTYEFSLQAPSEEADGKAEVPEWLNAEICQVNAKHSSNELGRINLKLAAGELNVECLQQPLTSRPEFNAQVQRSTPMKQDQPENFQDNFDVDCFFPSRNDHADPEIAAINKGFAQSIGQRIYLLLRNTVSNEERKVIKSAMNSALHELESSLY</sequence>
<organism evidence="3 5">
    <name type="scientific">Bursaphelenchus xylophilus</name>
    <name type="common">Pinewood nematode worm</name>
    <name type="synonym">Aphelenchoides xylophilus</name>
    <dbReference type="NCBI Taxonomy" id="6326"/>
    <lineage>
        <taxon>Eukaryota</taxon>
        <taxon>Metazoa</taxon>
        <taxon>Ecdysozoa</taxon>
        <taxon>Nematoda</taxon>
        <taxon>Chromadorea</taxon>
        <taxon>Rhabditida</taxon>
        <taxon>Tylenchina</taxon>
        <taxon>Tylenchomorpha</taxon>
        <taxon>Aphelenchoidea</taxon>
        <taxon>Aphelenchoididae</taxon>
        <taxon>Bursaphelenchus</taxon>
    </lineage>
</organism>
<accession>A0A1I7RR34</accession>
<name>A0A1I7RR34_BURXY</name>
<reference evidence="2" key="2">
    <citation type="submission" date="2020-08" db="EMBL/GenBank/DDBJ databases">
        <authorList>
            <person name="Kikuchi T."/>
        </authorList>
    </citation>
    <scope>NUCLEOTIDE SEQUENCE</scope>
    <source>
        <strain evidence="1">Ka4C1</strain>
    </source>
</reference>
<evidence type="ECO:0000313" key="3">
    <source>
        <dbReference type="Proteomes" id="UP000095284"/>
    </source>
</evidence>
<dbReference type="WBParaSite" id="BXY_0318100.1">
    <property type="protein sequence ID" value="BXY_0318100.1"/>
    <property type="gene ID" value="BXY_0318100"/>
</dbReference>